<dbReference type="AlphaFoldDB" id="A0A9N8Z216"/>
<feature type="transmembrane region" description="Helical" evidence="2">
    <location>
        <begin position="12"/>
        <end position="36"/>
    </location>
</feature>
<sequence>MDPAVDAWKEGLAHLLGPITTSVILLMNILNALLILTTHMLMTGLTLVALTKLCSTSLSKSIPQKSRAKAFRHFENADRTFERNEVTLFFEELDTRIDTTATNNLANAKGDLLESKLRVHALNNIINLESNGDPIPNRESEEVNSSQTPPLRSPLNDYSPLESRNRRQMSDEKVIHVILSRDRDLATDLQKSGDEFKMEIMRKIEGDEGNDFRLTAKKFNGLNLSRKIGERKYIVQNVSSLFKFYESTFGNLYFDWIETHSPAPKLTKSRTYTGIVKVDAKVFEFYDDKEIFHAEVSGPPSSSSSQHGHAVNDTTKSIHAGILNLIAILLDHHRAPIEYAINIKILRLTICILFNY</sequence>
<gene>
    <name evidence="3" type="ORF">POCULU_LOCUS665</name>
</gene>
<dbReference type="Proteomes" id="UP000789572">
    <property type="component" value="Unassembled WGS sequence"/>
</dbReference>
<proteinExistence type="predicted"/>
<keyword evidence="2" id="KW-0472">Membrane</keyword>
<evidence type="ECO:0000313" key="3">
    <source>
        <dbReference type="EMBL" id="CAG8463132.1"/>
    </source>
</evidence>
<evidence type="ECO:0000313" key="4">
    <source>
        <dbReference type="Proteomes" id="UP000789572"/>
    </source>
</evidence>
<keyword evidence="2" id="KW-0812">Transmembrane</keyword>
<dbReference type="OrthoDB" id="2431961at2759"/>
<name>A0A9N8Z216_9GLOM</name>
<evidence type="ECO:0000256" key="2">
    <source>
        <dbReference type="SAM" id="Phobius"/>
    </source>
</evidence>
<evidence type="ECO:0000256" key="1">
    <source>
        <dbReference type="SAM" id="MobiDB-lite"/>
    </source>
</evidence>
<feature type="region of interest" description="Disordered" evidence="1">
    <location>
        <begin position="128"/>
        <end position="166"/>
    </location>
</feature>
<organism evidence="3 4">
    <name type="scientific">Paraglomus occultum</name>
    <dbReference type="NCBI Taxonomy" id="144539"/>
    <lineage>
        <taxon>Eukaryota</taxon>
        <taxon>Fungi</taxon>
        <taxon>Fungi incertae sedis</taxon>
        <taxon>Mucoromycota</taxon>
        <taxon>Glomeromycotina</taxon>
        <taxon>Glomeromycetes</taxon>
        <taxon>Paraglomerales</taxon>
        <taxon>Paraglomeraceae</taxon>
        <taxon>Paraglomus</taxon>
    </lineage>
</organism>
<dbReference type="EMBL" id="CAJVPJ010000037">
    <property type="protein sequence ID" value="CAG8463132.1"/>
    <property type="molecule type" value="Genomic_DNA"/>
</dbReference>
<keyword evidence="4" id="KW-1185">Reference proteome</keyword>
<reference evidence="3" key="1">
    <citation type="submission" date="2021-06" db="EMBL/GenBank/DDBJ databases">
        <authorList>
            <person name="Kallberg Y."/>
            <person name="Tangrot J."/>
            <person name="Rosling A."/>
        </authorList>
    </citation>
    <scope>NUCLEOTIDE SEQUENCE</scope>
    <source>
        <strain evidence="3">IA702</strain>
    </source>
</reference>
<protein>
    <submittedName>
        <fullName evidence="3">6407_t:CDS:1</fullName>
    </submittedName>
</protein>
<comment type="caution">
    <text evidence="3">The sequence shown here is derived from an EMBL/GenBank/DDBJ whole genome shotgun (WGS) entry which is preliminary data.</text>
</comment>
<accession>A0A9N8Z216</accession>
<keyword evidence="2" id="KW-1133">Transmembrane helix</keyword>